<proteinExistence type="predicted"/>
<dbReference type="Proteomes" id="UP000297452">
    <property type="component" value="Unassembled WGS sequence"/>
</dbReference>
<evidence type="ECO:0000313" key="2">
    <source>
        <dbReference type="Proteomes" id="UP000297452"/>
    </source>
</evidence>
<dbReference type="OrthoDB" id="10304077at2759"/>
<evidence type="ECO:0000313" key="1">
    <source>
        <dbReference type="EMBL" id="TGO57514.1"/>
    </source>
</evidence>
<dbReference type="EMBL" id="PQXJ01000199">
    <property type="protein sequence ID" value="TGO57514.1"/>
    <property type="molecule type" value="Genomic_DNA"/>
</dbReference>
<accession>A0A4Z1IA09</accession>
<comment type="caution">
    <text evidence="1">The sequence shown here is derived from an EMBL/GenBank/DDBJ whole genome shotgun (WGS) entry which is preliminary data.</text>
</comment>
<dbReference type="AlphaFoldDB" id="A0A4Z1IA09"/>
<organism evidence="1 2">
    <name type="scientific">Botryotinia narcissicola</name>
    <dbReference type="NCBI Taxonomy" id="278944"/>
    <lineage>
        <taxon>Eukaryota</taxon>
        <taxon>Fungi</taxon>
        <taxon>Dikarya</taxon>
        <taxon>Ascomycota</taxon>
        <taxon>Pezizomycotina</taxon>
        <taxon>Leotiomycetes</taxon>
        <taxon>Helotiales</taxon>
        <taxon>Sclerotiniaceae</taxon>
        <taxon>Botryotinia</taxon>
    </lineage>
</organism>
<name>A0A4Z1IA09_9HELO</name>
<sequence length="77" mass="8256">MPALVVSLAYQCLSYCFTCYLTGELCGGGRAKERSVTGDSSADENAGVVDLTGEVSRELRNLTGFSMTNLNSLFYDS</sequence>
<protein>
    <submittedName>
        <fullName evidence="1">Uncharacterized protein</fullName>
    </submittedName>
</protein>
<gene>
    <name evidence="1" type="ORF">BOTNAR_0199g00050</name>
</gene>
<reference evidence="1 2" key="1">
    <citation type="submission" date="2017-12" db="EMBL/GenBank/DDBJ databases">
        <title>Comparative genomics of Botrytis spp.</title>
        <authorList>
            <person name="Valero-Jimenez C.A."/>
            <person name="Tapia P."/>
            <person name="Veloso J."/>
            <person name="Silva-Moreno E."/>
            <person name="Staats M."/>
            <person name="Valdes J.H."/>
            <person name="Van Kan J.A.L."/>
        </authorList>
    </citation>
    <scope>NUCLEOTIDE SEQUENCE [LARGE SCALE GENOMIC DNA]</scope>
    <source>
        <strain evidence="1 2">MUCL2120</strain>
    </source>
</reference>
<keyword evidence="2" id="KW-1185">Reference proteome</keyword>